<dbReference type="GO" id="GO:0009986">
    <property type="term" value="C:cell surface"/>
    <property type="evidence" value="ECO:0007669"/>
    <property type="project" value="UniProtKB-SubCell"/>
</dbReference>
<feature type="domain" description="Trimeric autotransporter adhesin YadA-like stalk" evidence="14">
    <location>
        <begin position="996"/>
        <end position="1025"/>
    </location>
</feature>
<evidence type="ECO:0000256" key="1">
    <source>
        <dbReference type="ARBA" id="ARBA00004241"/>
    </source>
</evidence>
<evidence type="ECO:0000313" key="16">
    <source>
        <dbReference type="EMBL" id="NMV40572.1"/>
    </source>
</evidence>
<organism evidence="16 17">
    <name type="scientific">Ralstonia insidiosa</name>
    <dbReference type="NCBI Taxonomy" id="190721"/>
    <lineage>
        <taxon>Bacteria</taxon>
        <taxon>Pseudomonadati</taxon>
        <taxon>Pseudomonadota</taxon>
        <taxon>Betaproteobacteria</taxon>
        <taxon>Burkholderiales</taxon>
        <taxon>Burkholderiaceae</taxon>
        <taxon>Ralstonia</taxon>
    </lineage>
</organism>
<dbReference type="InterPro" id="IPR008640">
    <property type="entry name" value="Adhesin_Head_dom"/>
</dbReference>
<dbReference type="InterPro" id="IPR024973">
    <property type="entry name" value="ESPR"/>
</dbReference>
<dbReference type="EMBL" id="JABBZM010000023">
    <property type="protein sequence ID" value="NMV40572.1"/>
    <property type="molecule type" value="Genomic_DNA"/>
</dbReference>
<dbReference type="Gene3D" id="1.20.5.170">
    <property type="match status" value="3"/>
</dbReference>
<feature type="domain" description="Trimeric autotransporter adhesin YadA-like stalk" evidence="14">
    <location>
        <begin position="834"/>
        <end position="876"/>
    </location>
</feature>
<evidence type="ECO:0000256" key="9">
    <source>
        <dbReference type="ARBA" id="ARBA00023136"/>
    </source>
</evidence>
<keyword evidence="8" id="KW-0653">Protein transport</keyword>
<proteinExistence type="inferred from homology"/>
<feature type="domain" description="Trimeric autotransporter adhesin YadA-like stalk" evidence="14">
    <location>
        <begin position="1133"/>
        <end position="1162"/>
    </location>
</feature>
<evidence type="ECO:0000313" key="17">
    <source>
        <dbReference type="Proteomes" id="UP000575469"/>
    </source>
</evidence>
<protein>
    <recommendedName>
        <fullName evidence="18">Adhesin</fullName>
    </recommendedName>
</protein>
<dbReference type="InterPro" id="IPR008635">
    <property type="entry name" value="Coiled_stalk_dom"/>
</dbReference>
<name>A0A848NZU0_9RALS</name>
<evidence type="ECO:0000259" key="12">
    <source>
        <dbReference type="Pfam" id="PF03895"/>
    </source>
</evidence>
<evidence type="ECO:0000256" key="7">
    <source>
        <dbReference type="ARBA" id="ARBA00022729"/>
    </source>
</evidence>
<dbReference type="GO" id="GO:0015031">
    <property type="term" value="P:protein transport"/>
    <property type="evidence" value="ECO:0007669"/>
    <property type="project" value="UniProtKB-KW"/>
</dbReference>
<dbReference type="InterPro" id="IPR011049">
    <property type="entry name" value="Serralysin-like_metalloprot_C"/>
</dbReference>
<dbReference type="Pfam" id="PF05662">
    <property type="entry name" value="YadA_stalk"/>
    <property type="match status" value="9"/>
</dbReference>
<feature type="domain" description="Trimeric autotransporter adhesin YadA-like head" evidence="13">
    <location>
        <begin position="1060"/>
        <end position="1083"/>
    </location>
</feature>
<keyword evidence="6" id="KW-0812">Transmembrane</keyword>
<comment type="similarity">
    <text evidence="3">Belongs to the autotransporter-2 (AT-2) (TC 1.B.40) family.</text>
</comment>
<dbReference type="Pfam" id="PF13018">
    <property type="entry name" value="ESPR"/>
    <property type="match status" value="1"/>
</dbReference>
<evidence type="ECO:0000256" key="11">
    <source>
        <dbReference type="SAM" id="MobiDB-lite"/>
    </source>
</evidence>
<feature type="domain" description="Trimeric autotransporter adhesin YadA-like stalk" evidence="14">
    <location>
        <begin position="739"/>
        <end position="776"/>
    </location>
</feature>
<dbReference type="Pfam" id="PF03895">
    <property type="entry name" value="YadA_anchor"/>
    <property type="match status" value="1"/>
</dbReference>
<keyword evidence="5" id="KW-1134">Transmembrane beta strand</keyword>
<dbReference type="AlphaFoldDB" id="A0A848NZU0"/>
<evidence type="ECO:0000256" key="6">
    <source>
        <dbReference type="ARBA" id="ARBA00022692"/>
    </source>
</evidence>
<dbReference type="SUPFAM" id="SSF54523">
    <property type="entry name" value="Pili subunits"/>
    <property type="match status" value="1"/>
</dbReference>
<dbReference type="Gene3D" id="3.30.1300.30">
    <property type="entry name" value="GSPII I/J protein-like"/>
    <property type="match status" value="1"/>
</dbReference>
<feature type="domain" description="Trimeric autotransporter adhesin YadA-like stalk" evidence="14">
    <location>
        <begin position="261"/>
        <end position="292"/>
    </location>
</feature>
<dbReference type="RefSeq" id="WP_169341199.1">
    <property type="nucleotide sequence ID" value="NZ_JABBZM010000023.1"/>
</dbReference>
<evidence type="ECO:0000256" key="2">
    <source>
        <dbReference type="ARBA" id="ARBA00004442"/>
    </source>
</evidence>
<comment type="caution">
    <text evidence="16">The sequence shown here is derived from an EMBL/GenBank/DDBJ whole genome shotgun (WGS) entry which is preliminary data.</text>
</comment>
<evidence type="ECO:0000259" key="13">
    <source>
        <dbReference type="Pfam" id="PF05658"/>
    </source>
</evidence>
<feature type="domain" description="Trimeric autotransporter adhesin YadA-like stalk" evidence="14">
    <location>
        <begin position="940"/>
        <end position="961"/>
    </location>
</feature>
<feature type="domain" description="Trimeric autotransporter adhesin YadA-like head" evidence="13">
    <location>
        <begin position="406"/>
        <end position="430"/>
    </location>
</feature>
<feature type="domain" description="Trimeric autotransporter adhesin YadA-like stalk" evidence="14">
    <location>
        <begin position="436"/>
        <end position="469"/>
    </location>
</feature>
<keyword evidence="4" id="KW-0813">Transport</keyword>
<evidence type="ECO:0000256" key="10">
    <source>
        <dbReference type="ARBA" id="ARBA00023237"/>
    </source>
</evidence>
<dbReference type="Proteomes" id="UP000575469">
    <property type="component" value="Unassembled WGS sequence"/>
</dbReference>
<feature type="domain" description="Trimeric autotransporter adhesin YadA-like head" evidence="13">
    <location>
        <begin position="1086"/>
        <end position="1112"/>
    </location>
</feature>
<dbReference type="SUPFAM" id="SSF101967">
    <property type="entry name" value="Adhesin YadA, collagen-binding domain"/>
    <property type="match status" value="4"/>
</dbReference>
<feature type="domain" description="ESPR" evidence="15">
    <location>
        <begin position="1"/>
        <end position="48"/>
    </location>
</feature>
<evidence type="ECO:0000259" key="15">
    <source>
        <dbReference type="Pfam" id="PF13018"/>
    </source>
</evidence>
<feature type="compositionally biased region" description="Gly residues" evidence="11">
    <location>
        <begin position="1048"/>
        <end position="1062"/>
    </location>
</feature>
<keyword evidence="7" id="KW-0732">Signal</keyword>
<evidence type="ECO:0008006" key="18">
    <source>
        <dbReference type="Google" id="ProtNLM"/>
    </source>
</evidence>
<feature type="domain" description="Trimeric autotransporter adhesin YadA-like C-terminal membrane anchor" evidence="12">
    <location>
        <begin position="1181"/>
        <end position="1241"/>
    </location>
</feature>
<keyword evidence="9" id="KW-0472">Membrane</keyword>
<dbReference type="InterPro" id="IPR005594">
    <property type="entry name" value="YadA_C"/>
</dbReference>
<dbReference type="Pfam" id="PF05658">
    <property type="entry name" value="YadA_head"/>
    <property type="match status" value="4"/>
</dbReference>
<accession>A0A848NZU0</accession>
<comment type="subcellular location">
    <subcellularLocation>
        <location evidence="2">Cell outer membrane</location>
    </subcellularLocation>
    <subcellularLocation>
        <location evidence="1">Cell surface</location>
    </subcellularLocation>
</comment>
<feature type="region of interest" description="Disordered" evidence="11">
    <location>
        <begin position="1031"/>
        <end position="1070"/>
    </location>
</feature>
<sequence length="1241" mass="121558">MNKIYRTVYNTATGTWVVASEFAKGRTKSSKTAMALAVAAALALPGGVALAGTDKEEDAIEQETAVMNMAPKSTSTFASGSGSIGTMGGASIMADGDYAAGGGTINALASVGNNTAIGAGSVIGSDNRGISNAIAIGGATVNNSGVTGAAAGAIGIGAGARVGGNNSIVIGAGAANGNSNAVAIGANTVSGGGGGTVALGTGASTSASGAVAVGSNSLTSGRNSASVGVGTGTSRANAFSVGNDVSGTNPDGSARMLFSRQVVNVAAGTQANDAVNVSQLTPVVTALGGGASIDAVGTVTGPTYNLANGGTQTTVGGALTALDSAVSTKVDNTAVKVGGGTASTVSGNANNIAIGAGANSSASPVNSVSIALGASASSTNAGTVAVGTSSNAGGSGAVALGLRANASGAGAVALGVDSVANQDNTVSVGNATSQRRIVNLADGTADTDAVNVRQLNTVDGRVTAVNTRVDGIDTRVLNNTTDITNIRNEMDGGTVGLVQQNATTGNITVASGKGGKLVDFSGTDGVRKLTGIADGDVTTTSTDAVTGRQLNAVDGRVTAVNTRVDGIDTRVTINEGNITTLTTNVNNLDGRMTTAEGDITNIRNDMNSGTIGLVQQNATTSNITVASDKGGKLVDFSGTDGVRKLTGIADGDVTATSTDAVTGRQLNATNTNVTNLSTRVDGINTRVTNNETAITNIRNEMDSGTVGLVQQDATTGNITVASDRGGKLVDFSGTDGVRKLTGIADGDVTATSTDAVTGRQLNAVDGRVTAVNTRVDGIDTRVTNNETAITNIRNEMDSGTVGLVQQNATTGNITVASDTGGKLVDFSGTDGVRKLTGIADGDVTATSTDAVTGRQLNATNTAVEKNTADISTLNTSVTNIDGRVTKSEGDITTINTKLSGLEGGSVGLVQQDAASGALTVASGTGGTTVNFAGTGGARQLNGVANGTHDSDAVTLAQLKASGLVDKDGKELGALVYDDLSLKSATLGGTGGTYLNNVAPGLIGAGSMQAVNGGQLFAMQQKYDKQFSDMDDRVGKIESGGSANPGLPPGTGGGVGEGSGGPGSIVVGDGADASGKNSSAIGSGVVASGDNSTAIGQGAKASGENSVALGQGSVADRDNEVSIGAPGQERYLGNVKDGVRDTDAVNVRQLNNAIGGLQNQVDTNRRDAMGGTAAAMAVAGLPQSSLPGKTFMAVSGSTYGGEQGTALGVSYMSKDGRWIVKSAVNTSTRGEVGAVVGGGFYW</sequence>
<dbReference type="Gene3D" id="1.20.5.340">
    <property type="match status" value="1"/>
</dbReference>
<dbReference type="InterPro" id="IPR045584">
    <property type="entry name" value="Pilin-like"/>
</dbReference>
<feature type="domain" description="Trimeric autotransporter adhesin YadA-like stalk" evidence="14">
    <location>
        <begin position="528"/>
        <end position="565"/>
    </location>
</feature>
<gene>
    <name evidence="16" type="ORF">HGR00_21920</name>
</gene>
<keyword evidence="10" id="KW-0998">Cell outer membrane</keyword>
<evidence type="ECO:0000256" key="5">
    <source>
        <dbReference type="ARBA" id="ARBA00022452"/>
    </source>
</evidence>
<evidence type="ECO:0000256" key="4">
    <source>
        <dbReference type="ARBA" id="ARBA00022448"/>
    </source>
</evidence>
<feature type="domain" description="Trimeric autotransporter adhesin YadA-like head" evidence="13">
    <location>
        <begin position="193"/>
        <end position="217"/>
    </location>
</feature>
<dbReference type="Gene3D" id="2.150.10.10">
    <property type="entry name" value="Serralysin-like metalloprotease, C-terminal"/>
    <property type="match status" value="4"/>
</dbReference>
<dbReference type="GO" id="GO:0009279">
    <property type="term" value="C:cell outer membrane"/>
    <property type="evidence" value="ECO:0007669"/>
    <property type="project" value="UniProtKB-SubCell"/>
</dbReference>
<reference evidence="16 17" key="1">
    <citation type="submission" date="2020-04" db="EMBL/GenBank/DDBJ databases">
        <title>Ralstonia insidiosa genome sequencing and assembly.</title>
        <authorList>
            <person name="Martins R.C.R."/>
            <person name="Perdigao-Neto L.V."/>
            <person name="Levin A.S.S."/>
            <person name="Costa S.F."/>
        </authorList>
    </citation>
    <scope>NUCLEOTIDE SEQUENCE [LARGE SCALE GENOMIC DNA]</scope>
    <source>
        <strain evidence="16 17">5047</strain>
    </source>
</reference>
<evidence type="ECO:0000256" key="3">
    <source>
        <dbReference type="ARBA" id="ARBA00005848"/>
    </source>
</evidence>
<evidence type="ECO:0000256" key="8">
    <source>
        <dbReference type="ARBA" id="ARBA00022927"/>
    </source>
</evidence>
<evidence type="ECO:0000259" key="14">
    <source>
        <dbReference type="Pfam" id="PF05662"/>
    </source>
</evidence>
<feature type="domain" description="Trimeric autotransporter adhesin YadA-like stalk" evidence="14">
    <location>
        <begin position="644"/>
        <end position="685"/>
    </location>
</feature>